<dbReference type="Pfam" id="PF11697">
    <property type="entry name" value="DUF3293"/>
    <property type="match status" value="1"/>
</dbReference>
<protein>
    <submittedName>
        <fullName evidence="1">DUF3293 domain-containing protein</fullName>
    </submittedName>
</protein>
<evidence type="ECO:0000313" key="1">
    <source>
        <dbReference type="EMBL" id="QJS10443.1"/>
    </source>
</evidence>
<proteinExistence type="predicted"/>
<sequence length="190" mass="20439">MHSSDAVGTPLNWDLYRTAVVGIRFGDRTLRIEPRPSGTVEGCFPAPARGATVHVITAWNPLGRTAPAGANARAQRLLLDDVRRRGLTWWPAEGGDVRGSHREESVAVVGLSDTAARDLGRRFGQDAVFAWTARDWRVLACATGAVAAGGWAVRRENLVRPSRAVYADPFRSAAAEGGPGGREVRGDWLS</sequence>
<gene>
    <name evidence="1" type="ORF">HKX69_13740</name>
</gene>
<name>A0A6M4PK27_9ACTN</name>
<dbReference type="KEGG" id="sarg:HKX69_13740"/>
<reference evidence="1 2" key="1">
    <citation type="submission" date="2020-05" db="EMBL/GenBank/DDBJ databases">
        <authorList>
            <person name="Li K."/>
        </authorList>
    </citation>
    <scope>NUCLEOTIDE SEQUENCE [LARGE SCALE GENOMIC DNA]</scope>
    <source>
        <strain evidence="2">jing01</strain>
    </source>
</reference>
<dbReference type="AlphaFoldDB" id="A0A6M4PK27"/>
<dbReference type="RefSeq" id="WP_171153619.1">
    <property type="nucleotide sequence ID" value="NZ_CP053189.1"/>
</dbReference>
<organism evidence="1 2">
    <name type="scientific">Streptomyces argyrophylli</name>
    <dbReference type="NCBI Taxonomy" id="2726118"/>
    <lineage>
        <taxon>Bacteria</taxon>
        <taxon>Bacillati</taxon>
        <taxon>Actinomycetota</taxon>
        <taxon>Actinomycetes</taxon>
        <taxon>Kitasatosporales</taxon>
        <taxon>Streptomycetaceae</taxon>
        <taxon>Streptomyces</taxon>
    </lineage>
</organism>
<dbReference type="EMBL" id="CP053189">
    <property type="protein sequence ID" value="QJS10443.1"/>
    <property type="molecule type" value="Genomic_DNA"/>
</dbReference>
<dbReference type="InterPro" id="IPR021710">
    <property type="entry name" value="DUF3293"/>
</dbReference>
<evidence type="ECO:0000313" key="2">
    <source>
        <dbReference type="Proteomes" id="UP000502641"/>
    </source>
</evidence>
<keyword evidence="2" id="KW-1185">Reference proteome</keyword>
<accession>A0A6M4PK27</accession>
<dbReference type="Proteomes" id="UP000502641">
    <property type="component" value="Chromosome"/>
</dbReference>